<comment type="caution">
    <text evidence="1">The sequence shown here is derived from an EMBL/GenBank/DDBJ whole genome shotgun (WGS) entry which is preliminary data.</text>
</comment>
<dbReference type="EMBL" id="JBHTLR010000008">
    <property type="protein sequence ID" value="MFD1216961.1"/>
    <property type="molecule type" value="Genomic_DNA"/>
</dbReference>
<name>A0ABW3UAS3_9GAMM</name>
<reference evidence="2" key="1">
    <citation type="journal article" date="2019" name="Int. J. Syst. Evol. Microbiol.">
        <title>The Global Catalogue of Microorganisms (GCM) 10K type strain sequencing project: providing services to taxonomists for standard genome sequencing and annotation.</title>
        <authorList>
            <consortium name="The Broad Institute Genomics Platform"/>
            <consortium name="The Broad Institute Genome Sequencing Center for Infectious Disease"/>
            <person name="Wu L."/>
            <person name="Ma J."/>
        </authorList>
    </citation>
    <scope>NUCLEOTIDE SEQUENCE [LARGE SCALE GENOMIC DNA]</scope>
    <source>
        <strain evidence="2">CCUG 54356</strain>
    </source>
</reference>
<sequence length="223" mass="24815">MDNLLPRLSLLLAILLTSSCGGTSVEDYAEQEPEFFPETFFDGPLEAYGVIKSRGGEVTRRFTATLEGSWKDGGGLLAERFVFNDGEIQYRNWRLVPKQHAGTARHYSASAEDVVGEATLAVSGNTAFIRYTLEVPFGERTINVQVDDRMYLINKQVLVGESELTKWGFHVGKILLTIIKTSPGYSLQKTQQTQEKAPPVIPRIQSAKIRQPASLRPHSYPTP</sequence>
<evidence type="ECO:0000313" key="2">
    <source>
        <dbReference type="Proteomes" id="UP001597264"/>
    </source>
</evidence>
<dbReference type="Proteomes" id="UP001597264">
    <property type="component" value="Unassembled WGS sequence"/>
</dbReference>
<dbReference type="InterPro" id="IPR024409">
    <property type="entry name" value="DUF3833"/>
</dbReference>
<keyword evidence="2" id="KW-1185">Reference proteome</keyword>
<gene>
    <name evidence="1" type="ORF">ACFQ2X_10135</name>
</gene>
<dbReference type="RefSeq" id="WP_230437136.1">
    <property type="nucleotide sequence ID" value="NZ_CP087715.1"/>
</dbReference>
<evidence type="ECO:0000313" key="1">
    <source>
        <dbReference type="EMBL" id="MFD1216961.1"/>
    </source>
</evidence>
<dbReference type="PROSITE" id="PS51257">
    <property type="entry name" value="PROKAR_LIPOPROTEIN"/>
    <property type="match status" value="1"/>
</dbReference>
<organism evidence="1 2">
    <name type="scientific">Microbulbifer celer</name>
    <dbReference type="NCBI Taxonomy" id="435905"/>
    <lineage>
        <taxon>Bacteria</taxon>
        <taxon>Pseudomonadati</taxon>
        <taxon>Pseudomonadota</taxon>
        <taxon>Gammaproteobacteria</taxon>
        <taxon>Cellvibrionales</taxon>
        <taxon>Microbulbiferaceae</taxon>
        <taxon>Microbulbifer</taxon>
    </lineage>
</organism>
<dbReference type="Pfam" id="PF12915">
    <property type="entry name" value="DUF3833"/>
    <property type="match status" value="1"/>
</dbReference>
<proteinExistence type="predicted"/>
<accession>A0ABW3UAS3</accession>
<protein>
    <submittedName>
        <fullName evidence="1">DUF3833 domain-containing protein</fullName>
    </submittedName>
</protein>